<accession>A0A6P1THN8</accession>
<feature type="transmembrane region" description="Helical" evidence="7">
    <location>
        <begin position="12"/>
        <end position="32"/>
    </location>
</feature>
<reference evidence="9 10" key="1">
    <citation type="submission" date="2020-01" db="EMBL/GenBank/DDBJ databases">
        <title>Genome analysis of Anaerocolumna sp. CBA3638.</title>
        <authorList>
            <person name="Kim J."/>
            <person name="Roh S.W."/>
        </authorList>
    </citation>
    <scope>NUCLEOTIDE SEQUENCE [LARGE SCALE GENOMIC DNA]</scope>
    <source>
        <strain evidence="9 10">CBA3638</strain>
    </source>
</reference>
<keyword evidence="2 7" id="KW-0813">Transport</keyword>
<dbReference type="GO" id="GO:0005886">
    <property type="term" value="C:plasma membrane"/>
    <property type="evidence" value="ECO:0007669"/>
    <property type="project" value="UniProtKB-SubCell"/>
</dbReference>
<keyword evidence="6 7" id="KW-0472">Membrane</keyword>
<evidence type="ECO:0000313" key="9">
    <source>
        <dbReference type="EMBL" id="QHQ59612.1"/>
    </source>
</evidence>
<feature type="transmembrane region" description="Helical" evidence="7">
    <location>
        <begin position="203"/>
        <end position="221"/>
    </location>
</feature>
<feature type="transmembrane region" description="Helical" evidence="7">
    <location>
        <begin position="74"/>
        <end position="95"/>
    </location>
</feature>
<keyword evidence="4 7" id="KW-0812">Transmembrane</keyword>
<organism evidence="9 10">
    <name type="scientific">Anaerocolumna sedimenticola</name>
    <dbReference type="NCBI Taxonomy" id="2696063"/>
    <lineage>
        <taxon>Bacteria</taxon>
        <taxon>Bacillati</taxon>
        <taxon>Bacillota</taxon>
        <taxon>Clostridia</taxon>
        <taxon>Lachnospirales</taxon>
        <taxon>Lachnospiraceae</taxon>
        <taxon>Anaerocolumna</taxon>
    </lineage>
</organism>
<dbReference type="Gene3D" id="1.10.3720.10">
    <property type="entry name" value="MetI-like"/>
    <property type="match status" value="1"/>
</dbReference>
<dbReference type="InterPro" id="IPR035906">
    <property type="entry name" value="MetI-like_sf"/>
</dbReference>
<evidence type="ECO:0000256" key="4">
    <source>
        <dbReference type="ARBA" id="ARBA00022692"/>
    </source>
</evidence>
<keyword evidence="10" id="KW-1185">Reference proteome</keyword>
<dbReference type="RefSeq" id="WP_161836352.1">
    <property type="nucleotide sequence ID" value="NZ_CP048000.1"/>
</dbReference>
<dbReference type="CDD" id="cd06261">
    <property type="entry name" value="TM_PBP2"/>
    <property type="match status" value="1"/>
</dbReference>
<feature type="transmembrane region" description="Helical" evidence="7">
    <location>
        <begin position="154"/>
        <end position="177"/>
    </location>
</feature>
<evidence type="ECO:0000259" key="8">
    <source>
        <dbReference type="PROSITE" id="PS50928"/>
    </source>
</evidence>
<dbReference type="SUPFAM" id="SSF161098">
    <property type="entry name" value="MetI-like"/>
    <property type="match status" value="1"/>
</dbReference>
<dbReference type="InterPro" id="IPR051393">
    <property type="entry name" value="ABC_transporter_permease"/>
</dbReference>
<evidence type="ECO:0000313" key="10">
    <source>
        <dbReference type="Proteomes" id="UP000464314"/>
    </source>
</evidence>
<dbReference type="KEGG" id="anr:Ana3638_01360"/>
<dbReference type="PROSITE" id="PS50928">
    <property type="entry name" value="ABC_TM1"/>
    <property type="match status" value="1"/>
</dbReference>
<dbReference type="GO" id="GO:0055085">
    <property type="term" value="P:transmembrane transport"/>
    <property type="evidence" value="ECO:0007669"/>
    <property type="project" value="InterPro"/>
</dbReference>
<evidence type="ECO:0000256" key="5">
    <source>
        <dbReference type="ARBA" id="ARBA00022989"/>
    </source>
</evidence>
<evidence type="ECO:0000256" key="3">
    <source>
        <dbReference type="ARBA" id="ARBA00022475"/>
    </source>
</evidence>
<evidence type="ECO:0000256" key="6">
    <source>
        <dbReference type="ARBA" id="ARBA00023136"/>
    </source>
</evidence>
<evidence type="ECO:0000256" key="2">
    <source>
        <dbReference type="ARBA" id="ARBA00022448"/>
    </source>
</evidence>
<proteinExistence type="inferred from homology"/>
<feature type="domain" description="ABC transmembrane type-1" evidence="8">
    <location>
        <begin position="70"/>
        <end position="281"/>
    </location>
</feature>
<dbReference type="AlphaFoldDB" id="A0A6P1THN8"/>
<comment type="subcellular location">
    <subcellularLocation>
        <location evidence="1 7">Cell membrane</location>
        <topology evidence="1 7">Multi-pass membrane protein</topology>
    </subcellularLocation>
</comment>
<keyword evidence="3" id="KW-1003">Cell membrane</keyword>
<dbReference type="InterPro" id="IPR000515">
    <property type="entry name" value="MetI-like"/>
</dbReference>
<name>A0A6P1THN8_9FIRM</name>
<dbReference type="PANTHER" id="PTHR30193:SF37">
    <property type="entry name" value="INNER MEMBRANE ABC TRANSPORTER PERMEASE PROTEIN YCJO"/>
    <property type="match status" value="1"/>
</dbReference>
<evidence type="ECO:0000256" key="7">
    <source>
        <dbReference type="RuleBase" id="RU363032"/>
    </source>
</evidence>
<dbReference type="Pfam" id="PF00528">
    <property type="entry name" value="BPD_transp_1"/>
    <property type="match status" value="1"/>
</dbReference>
<sequence>MKPHRLKNTYLEFLIVLPALIFYLVFVIYPLFGGIYYSFTDWNGVDATFKLIGLKNYFTLAGDKYVIRPLTNTFIYAFLSMILLNVLGLALAVGLDRLAKGKNVFRALFFIPAVLSSLVVGYIFSFIFSEPISSLGKSLGIEVMANNLLGSKQFSLYMGVLVGAWKMAGWYMVIYIAGLQNIDQSLYEAADIDGTTGWKKFRYVTFPLIAPAFTINMILSVERAFKEYDLMFALTGGGPGGSSELISLTIYGESFTNKRAGYGSALGVVLFLIILAITLFQMFVLRRRENDINY</sequence>
<dbReference type="Proteomes" id="UP000464314">
    <property type="component" value="Chromosome"/>
</dbReference>
<keyword evidence="5 7" id="KW-1133">Transmembrane helix</keyword>
<evidence type="ECO:0000256" key="1">
    <source>
        <dbReference type="ARBA" id="ARBA00004651"/>
    </source>
</evidence>
<feature type="transmembrane region" description="Helical" evidence="7">
    <location>
        <begin position="107"/>
        <end position="128"/>
    </location>
</feature>
<dbReference type="PANTHER" id="PTHR30193">
    <property type="entry name" value="ABC TRANSPORTER PERMEASE PROTEIN"/>
    <property type="match status" value="1"/>
</dbReference>
<dbReference type="EMBL" id="CP048000">
    <property type="protein sequence ID" value="QHQ59612.1"/>
    <property type="molecule type" value="Genomic_DNA"/>
</dbReference>
<gene>
    <name evidence="9" type="ORF">Ana3638_01360</name>
</gene>
<feature type="transmembrane region" description="Helical" evidence="7">
    <location>
        <begin position="262"/>
        <end position="285"/>
    </location>
</feature>
<comment type="similarity">
    <text evidence="7">Belongs to the binding-protein-dependent transport system permease family.</text>
</comment>
<protein>
    <submittedName>
        <fullName evidence="9">ABC transporter permease subunit</fullName>
    </submittedName>
</protein>